<keyword evidence="1" id="KW-0175">Coiled coil</keyword>
<evidence type="ECO:0000256" key="1">
    <source>
        <dbReference type="SAM" id="Coils"/>
    </source>
</evidence>
<sequence>MSEVKQYTTEELEALLAERKQQEAKEREDNRIAYEELRAETVKDLFPEAEEIGLHLTRFRDKAFTLMYKLYEVLQSYSKRHKDGKGSCTIEVDDMKIILKKQGKGTFDERSNQAEQHIIDFINNKFGGDADTRDFIMLCLERKNGALDIDQVQKLYSMEDRFDDPNWKEGIKLLKESYSYKHSKDYIRFERRNRNGQWIPIILNFSYAS</sequence>
<reference evidence="2 3" key="1">
    <citation type="submission" date="2019-07" db="EMBL/GenBank/DDBJ databases">
        <title>Genomic Encyclopedia of Archaeal and Bacterial Type Strains, Phase II (KMG-II): from individual species to whole genera.</title>
        <authorList>
            <person name="Goeker M."/>
        </authorList>
    </citation>
    <scope>NUCLEOTIDE SEQUENCE [LARGE SCALE GENOMIC DNA]</scope>
    <source>
        <strain evidence="2 3">DSM 14571</strain>
    </source>
</reference>
<feature type="coiled-coil region" evidence="1">
    <location>
        <begin position="5"/>
        <end position="40"/>
    </location>
</feature>
<dbReference type="EMBL" id="VNHK01000006">
    <property type="protein sequence ID" value="TYO91956.1"/>
    <property type="molecule type" value="Genomic_DNA"/>
</dbReference>
<accession>A0ABY3NH82</accession>
<comment type="caution">
    <text evidence="2">The sequence shown here is derived from an EMBL/GenBank/DDBJ whole genome shotgun (WGS) entry which is preliminary data.</text>
</comment>
<protein>
    <submittedName>
        <fullName evidence="2">Uncharacterized protein DUF3164</fullName>
    </submittedName>
</protein>
<dbReference type="InterPro" id="IPR021505">
    <property type="entry name" value="Phage_B3_Orf6"/>
</dbReference>
<organism evidence="2 3">
    <name type="scientific">Elizabethkingia miricola</name>
    <name type="common">Chryseobacterium miricola</name>
    <dbReference type="NCBI Taxonomy" id="172045"/>
    <lineage>
        <taxon>Bacteria</taxon>
        <taxon>Pseudomonadati</taxon>
        <taxon>Bacteroidota</taxon>
        <taxon>Flavobacteriia</taxon>
        <taxon>Flavobacteriales</taxon>
        <taxon>Weeksellaceae</taxon>
        <taxon>Elizabethkingia</taxon>
    </lineage>
</organism>
<dbReference type="Pfam" id="PF11363">
    <property type="entry name" value="DUF3164"/>
    <property type="match status" value="1"/>
</dbReference>
<proteinExistence type="predicted"/>
<keyword evidence="3" id="KW-1185">Reference proteome</keyword>
<dbReference type="Proteomes" id="UP000324513">
    <property type="component" value="Unassembled WGS sequence"/>
</dbReference>
<evidence type="ECO:0000313" key="2">
    <source>
        <dbReference type="EMBL" id="TYO91956.1"/>
    </source>
</evidence>
<name>A0ABY3NH82_ELIMR</name>
<evidence type="ECO:0000313" key="3">
    <source>
        <dbReference type="Proteomes" id="UP000324513"/>
    </source>
</evidence>
<gene>
    <name evidence="2" type="ORF">LX74_02207</name>
</gene>
<dbReference type="RefSeq" id="WP_065082417.1">
    <property type="nucleotide sequence ID" value="NZ_FLSS01000012.1"/>
</dbReference>